<evidence type="ECO:0000313" key="8">
    <source>
        <dbReference type="EMBL" id="RBP41799.1"/>
    </source>
</evidence>
<evidence type="ECO:0000256" key="6">
    <source>
        <dbReference type="RuleBase" id="RU361277"/>
    </source>
</evidence>
<dbReference type="EMBL" id="QNRQ01000002">
    <property type="protein sequence ID" value="RBP41799.1"/>
    <property type="molecule type" value="Genomic_DNA"/>
</dbReference>
<keyword evidence="3 6" id="KW-0862">Zinc</keyword>
<dbReference type="Pfam" id="PF08240">
    <property type="entry name" value="ADH_N"/>
    <property type="match status" value="1"/>
</dbReference>
<dbReference type="Pfam" id="PF00107">
    <property type="entry name" value="ADH_zinc_N"/>
    <property type="match status" value="1"/>
</dbReference>
<dbReference type="Proteomes" id="UP000253628">
    <property type="component" value="Unassembled WGS sequence"/>
</dbReference>
<accession>A0A366HGV8</accession>
<dbReference type="InterPro" id="IPR011032">
    <property type="entry name" value="GroES-like_sf"/>
</dbReference>
<comment type="cofactor">
    <cofactor evidence="1 6">
        <name>Zn(2+)</name>
        <dbReference type="ChEBI" id="CHEBI:29105"/>
    </cofactor>
</comment>
<keyword evidence="5" id="KW-0520">NAD</keyword>
<dbReference type="InterPro" id="IPR036291">
    <property type="entry name" value="NAD(P)-bd_dom_sf"/>
</dbReference>
<gene>
    <name evidence="8" type="ORF">DFR37_102178</name>
</gene>
<dbReference type="Gene3D" id="3.90.180.10">
    <property type="entry name" value="Medium-chain alcohol dehydrogenases, catalytic domain"/>
    <property type="match status" value="1"/>
</dbReference>
<dbReference type="GO" id="GO:0005829">
    <property type="term" value="C:cytosol"/>
    <property type="evidence" value="ECO:0007669"/>
    <property type="project" value="TreeGrafter"/>
</dbReference>
<keyword evidence="2 6" id="KW-0479">Metal-binding</keyword>
<dbReference type="AlphaFoldDB" id="A0A366HGV8"/>
<comment type="caution">
    <text evidence="8">The sequence shown here is derived from an EMBL/GenBank/DDBJ whole genome shotgun (WGS) entry which is preliminary data.</text>
</comment>
<comment type="similarity">
    <text evidence="6">Belongs to the zinc-containing alcohol dehydrogenase family.</text>
</comment>
<dbReference type="PANTHER" id="PTHR43880">
    <property type="entry name" value="ALCOHOL DEHYDROGENASE"/>
    <property type="match status" value="1"/>
</dbReference>
<dbReference type="PROSITE" id="PS00059">
    <property type="entry name" value="ADH_ZINC"/>
    <property type="match status" value="1"/>
</dbReference>
<reference evidence="8 9" key="1">
    <citation type="submission" date="2018-06" db="EMBL/GenBank/DDBJ databases">
        <title>Genomic Encyclopedia of Type Strains, Phase IV (KMG-IV): sequencing the most valuable type-strain genomes for metagenomic binning, comparative biology and taxonomic classification.</title>
        <authorList>
            <person name="Goeker M."/>
        </authorList>
    </citation>
    <scope>NUCLEOTIDE SEQUENCE [LARGE SCALE GENOMIC DNA]</scope>
    <source>
        <strain evidence="8 9">DSM 25520</strain>
    </source>
</reference>
<dbReference type="Gene3D" id="3.40.50.720">
    <property type="entry name" value="NAD(P)-binding Rossmann-like Domain"/>
    <property type="match status" value="1"/>
</dbReference>
<dbReference type="SUPFAM" id="SSF50129">
    <property type="entry name" value="GroES-like"/>
    <property type="match status" value="1"/>
</dbReference>
<dbReference type="SMART" id="SM00829">
    <property type="entry name" value="PKS_ER"/>
    <property type="match status" value="1"/>
</dbReference>
<feature type="domain" description="Enoyl reductase (ER)" evidence="7">
    <location>
        <begin position="14"/>
        <end position="364"/>
    </location>
</feature>
<dbReference type="InterPro" id="IPR002328">
    <property type="entry name" value="ADH_Zn_CS"/>
</dbReference>
<dbReference type="GO" id="GO:0046294">
    <property type="term" value="P:formaldehyde catabolic process"/>
    <property type="evidence" value="ECO:0007669"/>
    <property type="project" value="TreeGrafter"/>
</dbReference>
<evidence type="ECO:0000256" key="3">
    <source>
        <dbReference type="ARBA" id="ARBA00022833"/>
    </source>
</evidence>
<organism evidence="8 9">
    <name type="scientific">Eoetvoesiella caeni</name>
    <dbReference type="NCBI Taxonomy" id="645616"/>
    <lineage>
        <taxon>Bacteria</taxon>
        <taxon>Pseudomonadati</taxon>
        <taxon>Pseudomonadota</taxon>
        <taxon>Betaproteobacteria</taxon>
        <taxon>Burkholderiales</taxon>
        <taxon>Alcaligenaceae</taxon>
        <taxon>Eoetvoesiella</taxon>
    </lineage>
</organism>
<evidence type="ECO:0000313" key="9">
    <source>
        <dbReference type="Proteomes" id="UP000253628"/>
    </source>
</evidence>
<proteinExistence type="inferred from homology"/>
<evidence type="ECO:0000256" key="1">
    <source>
        <dbReference type="ARBA" id="ARBA00001947"/>
    </source>
</evidence>
<dbReference type="GO" id="GO:0051903">
    <property type="term" value="F:S-(hydroxymethyl)glutathione dehydrogenase [NAD(P)+] activity"/>
    <property type="evidence" value="ECO:0007669"/>
    <property type="project" value="TreeGrafter"/>
</dbReference>
<dbReference type="InterPro" id="IPR013149">
    <property type="entry name" value="ADH-like_C"/>
</dbReference>
<dbReference type="InterPro" id="IPR013154">
    <property type="entry name" value="ADH-like_N"/>
</dbReference>
<dbReference type="SUPFAM" id="SSF51735">
    <property type="entry name" value="NAD(P)-binding Rossmann-fold domains"/>
    <property type="match status" value="1"/>
</dbReference>
<keyword evidence="9" id="KW-1185">Reference proteome</keyword>
<keyword evidence="4" id="KW-0560">Oxidoreductase</keyword>
<protein>
    <submittedName>
        <fullName evidence="8">Aryl-alcohol dehydrogenase</fullName>
    </submittedName>
</protein>
<evidence type="ECO:0000256" key="5">
    <source>
        <dbReference type="ARBA" id="ARBA00023027"/>
    </source>
</evidence>
<name>A0A366HGV8_9BURK</name>
<dbReference type="PANTHER" id="PTHR43880:SF12">
    <property type="entry name" value="ALCOHOL DEHYDROGENASE CLASS-3"/>
    <property type="match status" value="1"/>
</dbReference>
<dbReference type="InterPro" id="IPR020843">
    <property type="entry name" value="ER"/>
</dbReference>
<evidence type="ECO:0000259" key="7">
    <source>
        <dbReference type="SMART" id="SM00829"/>
    </source>
</evidence>
<evidence type="ECO:0000256" key="4">
    <source>
        <dbReference type="ARBA" id="ARBA00023002"/>
    </source>
</evidence>
<dbReference type="CDD" id="cd08278">
    <property type="entry name" value="benzyl_alcohol_DH"/>
    <property type="match status" value="1"/>
</dbReference>
<sequence>MTMQVQAAVCRTTGAPLSIESLQLGEPRDDEVLVRVVATGVCHTDIGMRESPTRVPKPIVLGHEGAGIVEKTGGSVRKLRPGDHVVMTFNTCGHCSSCYQGHTAYCSQLGRLNFAGQRDDGTTAFSGSDTGVHSHFFGQSSFATYAICSQRNAIPVRKDIPLEILGPLGCGIQTGAGAVLNSLNVRPGASLGVFGAGSVGLAAIMAARLAGASVIIAVDTQPSRLDIAIELGATHVINAAQEDTFSRIQAIAGHGLDFALDTTGNLHVIRQAVEHLGVRGVCGLINTAKGADASVNILNMVLGGKSVKGIHQGDSNPDTFIPQLIEHYAQGRFPFDRLIQFYALADINAAMADMESGQTIKPVIRMPAL</sequence>
<evidence type="ECO:0000256" key="2">
    <source>
        <dbReference type="ARBA" id="ARBA00022723"/>
    </source>
</evidence>
<dbReference type="GO" id="GO:0008270">
    <property type="term" value="F:zinc ion binding"/>
    <property type="evidence" value="ECO:0007669"/>
    <property type="project" value="InterPro"/>
</dbReference>
<dbReference type="FunFam" id="3.40.50.720:FF:000003">
    <property type="entry name" value="S-(hydroxymethyl)glutathione dehydrogenase"/>
    <property type="match status" value="1"/>
</dbReference>